<accession>A0A542ZLY2</accession>
<organism evidence="3 4">
    <name type="scientific">Oryzihumus leptocrescens</name>
    <dbReference type="NCBI Taxonomy" id="297536"/>
    <lineage>
        <taxon>Bacteria</taxon>
        <taxon>Bacillati</taxon>
        <taxon>Actinomycetota</taxon>
        <taxon>Actinomycetes</taxon>
        <taxon>Micrococcales</taxon>
        <taxon>Intrasporangiaceae</taxon>
        <taxon>Oryzihumus</taxon>
    </lineage>
</organism>
<feature type="region of interest" description="Disordered" evidence="1">
    <location>
        <begin position="229"/>
        <end position="285"/>
    </location>
</feature>
<gene>
    <name evidence="3" type="ORF">FB474_2687</name>
</gene>
<dbReference type="EMBL" id="VFOQ01000001">
    <property type="protein sequence ID" value="TQL61279.1"/>
    <property type="molecule type" value="Genomic_DNA"/>
</dbReference>
<keyword evidence="2" id="KW-0472">Membrane</keyword>
<reference evidence="3 4" key="1">
    <citation type="submission" date="2019-06" db="EMBL/GenBank/DDBJ databases">
        <title>Sequencing the genomes of 1000 actinobacteria strains.</title>
        <authorList>
            <person name="Klenk H.-P."/>
        </authorList>
    </citation>
    <scope>NUCLEOTIDE SEQUENCE [LARGE SCALE GENOMIC DNA]</scope>
    <source>
        <strain evidence="3 4">DSM 18082</strain>
    </source>
</reference>
<evidence type="ECO:0000256" key="1">
    <source>
        <dbReference type="SAM" id="MobiDB-lite"/>
    </source>
</evidence>
<evidence type="ECO:0000256" key="2">
    <source>
        <dbReference type="SAM" id="Phobius"/>
    </source>
</evidence>
<keyword evidence="4" id="KW-1185">Reference proteome</keyword>
<keyword evidence="2" id="KW-1133">Transmembrane helix</keyword>
<keyword evidence="2" id="KW-0812">Transmembrane</keyword>
<protein>
    <submittedName>
        <fullName evidence="3">Uncharacterized protein</fullName>
    </submittedName>
</protein>
<feature type="transmembrane region" description="Helical" evidence="2">
    <location>
        <begin position="31"/>
        <end position="55"/>
    </location>
</feature>
<proteinExistence type="predicted"/>
<sequence>MVDRITGAWGRATTTFPDTKDDIVTTATRRALGLSVAVVGAVLAILGLWLCVTLGPSGGATFGSRVTQTGALTIEPKVLNALDVPTEVTVSRKDGGPLWVGLAGASDAAAVLRDARRTTVKGVSWPAGSMTSARTGSTAMPDVTSADVWRVSQQERGSASVVVAQGQGPETLVVAAPGGAPLPDVDVTVAWHHKTWFFLSLLLLLVGALLAAGAGFFLWQDLTAAPAPQAGATSRSSRHQHRPNLLPQRLRRGGTTGGAAPADTDDTVVITTDRPDPGAPEEVDA</sequence>
<feature type="compositionally biased region" description="Low complexity" evidence="1">
    <location>
        <begin position="258"/>
        <end position="272"/>
    </location>
</feature>
<dbReference type="Proteomes" id="UP000319514">
    <property type="component" value="Unassembled WGS sequence"/>
</dbReference>
<name>A0A542ZLY2_9MICO</name>
<dbReference type="AlphaFoldDB" id="A0A542ZLY2"/>
<comment type="caution">
    <text evidence="3">The sequence shown here is derived from an EMBL/GenBank/DDBJ whole genome shotgun (WGS) entry which is preliminary data.</text>
</comment>
<feature type="transmembrane region" description="Helical" evidence="2">
    <location>
        <begin position="196"/>
        <end position="219"/>
    </location>
</feature>
<evidence type="ECO:0000313" key="4">
    <source>
        <dbReference type="Proteomes" id="UP000319514"/>
    </source>
</evidence>
<evidence type="ECO:0000313" key="3">
    <source>
        <dbReference type="EMBL" id="TQL61279.1"/>
    </source>
</evidence>